<name>A0A0K1PW24_9BACT</name>
<protein>
    <recommendedName>
        <fullName evidence="3">Outer membrane protein beta-barrel domain-containing protein</fullName>
    </recommendedName>
</protein>
<evidence type="ECO:0000256" key="2">
    <source>
        <dbReference type="SAM" id="SignalP"/>
    </source>
</evidence>
<dbReference type="Proteomes" id="UP000064967">
    <property type="component" value="Chromosome"/>
</dbReference>
<dbReference type="KEGG" id="llu:AKJ09_04265"/>
<dbReference type="EMBL" id="CP012333">
    <property type="protein sequence ID" value="AKU97601.1"/>
    <property type="molecule type" value="Genomic_DNA"/>
</dbReference>
<evidence type="ECO:0000313" key="5">
    <source>
        <dbReference type="Proteomes" id="UP000064967"/>
    </source>
</evidence>
<feature type="signal peptide" evidence="2">
    <location>
        <begin position="1"/>
        <end position="27"/>
    </location>
</feature>
<organism evidence="4 5">
    <name type="scientific">Labilithrix luteola</name>
    <dbReference type="NCBI Taxonomy" id="1391654"/>
    <lineage>
        <taxon>Bacteria</taxon>
        <taxon>Pseudomonadati</taxon>
        <taxon>Myxococcota</taxon>
        <taxon>Polyangia</taxon>
        <taxon>Polyangiales</taxon>
        <taxon>Labilitrichaceae</taxon>
        <taxon>Labilithrix</taxon>
    </lineage>
</organism>
<dbReference type="STRING" id="1391654.AKJ09_04265"/>
<evidence type="ECO:0000256" key="1">
    <source>
        <dbReference type="ARBA" id="ARBA00022729"/>
    </source>
</evidence>
<evidence type="ECO:0000313" key="4">
    <source>
        <dbReference type="EMBL" id="AKU97601.1"/>
    </source>
</evidence>
<sequence length="327" mass="35255">MNAARFATFARLGCFASSLFATRIAGAQEQAPEPRPKVVTPLPGQAAAAAPAEERITVTATCSLGEHLGVDELDARTAADVVCHELAARRATNTEHEVRFGRLGRRIIVTLASRNGNSYDERRTFVRELDEIYVAAPRLAEALVEGKELDETRTVENVLESEATPPKLRGGVVRFDAGFFGQTTVGALSAVAAGVDVGLGYRTGPWNFGFDLRLGGIGSDRDKPVAHSFDLTSRYYFTVGDSSPYVGAGMGIASTKLRHSGGTFEGAGIGMHAIVGFEFLRTQHLAPNIFLRADVPLYTVDGDWYGRGQETWRYVIPVSLNASIAFK</sequence>
<dbReference type="SUPFAM" id="SSF56925">
    <property type="entry name" value="OMPA-like"/>
    <property type="match status" value="1"/>
</dbReference>
<dbReference type="InterPro" id="IPR011250">
    <property type="entry name" value="OMP/PagP_B-barrel"/>
</dbReference>
<proteinExistence type="predicted"/>
<feature type="chain" id="PRO_5005466712" description="Outer membrane protein beta-barrel domain-containing protein" evidence="2">
    <location>
        <begin position="28"/>
        <end position="327"/>
    </location>
</feature>
<dbReference type="Gene3D" id="2.40.160.20">
    <property type="match status" value="1"/>
</dbReference>
<accession>A0A0K1PW24</accession>
<dbReference type="AlphaFoldDB" id="A0A0K1PW24"/>
<reference evidence="4 5" key="1">
    <citation type="submission" date="2015-08" db="EMBL/GenBank/DDBJ databases">
        <authorList>
            <person name="Babu N.S."/>
            <person name="Beckwith C.J."/>
            <person name="Beseler K.G."/>
            <person name="Brison A."/>
            <person name="Carone J.V."/>
            <person name="Caskin T.P."/>
            <person name="Diamond M."/>
            <person name="Durham M.E."/>
            <person name="Foxe J.M."/>
            <person name="Go M."/>
            <person name="Henderson B.A."/>
            <person name="Jones I.B."/>
            <person name="McGettigan J.A."/>
            <person name="Micheletti S.J."/>
            <person name="Nasrallah M.E."/>
            <person name="Ortiz D."/>
            <person name="Piller C.R."/>
            <person name="Privatt S.R."/>
            <person name="Schneider S.L."/>
            <person name="Sharp S."/>
            <person name="Smith T.C."/>
            <person name="Stanton J.D."/>
            <person name="Ullery H.E."/>
            <person name="Wilson R.J."/>
            <person name="Serrano M.G."/>
            <person name="Buck G."/>
            <person name="Lee V."/>
            <person name="Wang Y."/>
            <person name="Carvalho R."/>
            <person name="Voegtly L."/>
            <person name="Shi R."/>
            <person name="Duckworth R."/>
            <person name="Johnson A."/>
            <person name="Loviza R."/>
            <person name="Walstead R."/>
            <person name="Shah Z."/>
            <person name="Kiflezghi M."/>
            <person name="Wade K."/>
            <person name="Ball S.L."/>
            <person name="Bradley K.W."/>
            <person name="Asai D.J."/>
            <person name="Bowman C.A."/>
            <person name="Russell D.A."/>
            <person name="Pope W.H."/>
            <person name="Jacobs-Sera D."/>
            <person name="Hendrix R.W."/>
            <person name="Hatfull G.F."/>
        </authorList>
    </citation>
    <scope>NUCLEOTIDE SEQUENCE [LARGE SCALE GENOMIC DNA]</scope>
    <source>
        <strain evidence="4 5">DSM 27648</strain>
    </source>
</reference>
<evidence type="ECO:0000259" key="3">
    <source>
        <dbReference type="Pfam" id="PF13505"/>
    </source>
</evidence>
<gene>
    <name evidence="4" type="ORF">AKJ09_04265</name>
</gene>
<dbReference type="PATRIC" id="fig|1391654.3.peg.4322"/>
<keyword evidence="1 2" id="KW-0732">Signal</keyword>
<dbReference type="InterPro" id="IPR027385">
    <property type="entry name" value="Beta-barrel_OMP"/>
</dbReference>
<keyword evidence="5" id="KW-1185">Reference proteome</keyword>
<feature type="domain" description="Outer membrane protein beta-barrel" evidence="3">
    <location>
        <begin position="164"/>
        <end position="286"/>
    </location>
</feature>
<dbReference type="Pfam" id="PF13505">
    <property type="entry name" value="OMP_b-brl"/>
    <property type="match status" value="1"/>
</dbReference>
<dbReference type="RefSeq" id="WP_146648709.1">
    <property type="nucleotide sequence ID" value="NZ_CP012333.1"/>
</dbReference>